<evidence type="ECO:0000313" key="2">
    <source>
        <dbReference type="EMBL" id="QKX62418.1"/>
    </source>
</evidence>
<proteinExistence type="predicted"/>
<name>A0A7H8R906_TALRU</name>
<gene>
    <name evidence="2" type="ORF">TRUGW13939_09579</name>
</gene>
<feature type="compositionally biased region" description="Basic and acidic residues" evidence="1">
    <location>
        <begin position="94"/>
        <end position="105"/>
    </location>
</feature>
<feature type="compositionally biased region" description="Basic and acidic residues" evidence="1">
    <location>
        <begin position="122"/>
        <end position="132"/>
    </location>
</feature>
<organism evidence="2 3">
    <name type="scientific">Talaromyces rugulosus</name>
    <name type="common">Penicillium rugulosum</name>
    <dbReference type="NCBI Taxonomy" id="121627"/>
    <lineage>
        <taxon>Eukaryota</taxon>
        <taxon>Fungi</taxon>
        <taxon>Dikarya</taxon>
        <taxon>Ascomycota</taxon>
        <taxon>Pezizomycotina</taxon>
        <taxon>Eurotiomycetes</taxon>
        <taxon>Eurotiomycetidae</taxon>
        <taxon>Eurotiales</taxon>
        <taxon>Trichocomaceae</taxon>
        <taxon>Talaromyces</taxon>
        <taxon>Talaromyces sect. Islandici</taxon>
    </lineage>
</organism>
<dbReference type="AlphaFoldDB" id="A0A7H8R906"/>
<dbReference type="OrthoDB" id="4227343at2759"/>
<dbReference type="KEGG" id="trg:TRUGW13939_09579"/>
<feature type="region of interest" description="Disordered" evidence="1">
    <location>
        <begin position="67"/>
        <end position="151"/>
    </location>
</feature>
<sequence>MPPKKPTSPSLTESSIKPEDAEFFLQCLKAFDSSGVMDITAVSVAIGHTNVLSTRNAFCRLKKKWGLGNIPTKTGCSGKAGQKADDDSGSGQDDVLKPKTSNDKVVKKRARAAPKSKTSKAALEKENVKANEDTDTTEADVKNEDASEDDA</sequence>
<feature type="compositionally biased region" description="Basic residues" evidence="1">
    <location>
        <begin position="106"/>
        <end position="118"/>
    </location>
</feature>
<evidence type="ECO:0000256" key="1">
    <source>
        <dbReference type="SAM" id="MobiDB-lite"/>
    </source>
</evidence>
<accession>A0A7H8R906</accession>
<evidence type="ECO:0000313" key="3">
    <source>
        <dbReference type="Proteomes" id="UP000509510"/>
    </source>
</evidence>
<protein>
    <submittedName>
        <fullName evidence="2">Uncharacterized protein</fullName>
    </submittedName>
</protein>
<dbReference type="Proteomes" id="UP000509510">
    <property type="component" value="Chromosome V"/>
</dbReference>
<reference evidence="3" key="1">
    <citation type="submission" date="2020-06" db="EMBL/GenBank/DDBJ databases">
        <title>A chromosome-scale genome assembly of Talaromyces rugulosus W13939.</title>
        <authorList>
            <person name="Wang B."/>
            <person name="Guo L."/>
            <person name="Ye K."/>
            <person name="Wang L."/>
        </authorList>
    </citation>
    <scope>NUCLEOTIDE SEQUENCE [LARGE SCALE GENOMIC DNA]</scope>
    <source>
        <strain evidence="3">W13939</strain>
    </source>
</reference>
<dbReference type="RefSeq" id="XP_035348592.1">
    <property type="nucleotide sequence ID" value="XM_035492699.1"/>
</dbReference>
<keyword evidence="3" id="KW-1185">Reference proteome</keyword>
<dbReference type="EMBL" id="CP055902">
    <property type="protein sequence ID" value="QKX62418.1"/>
    <property type="molecule type" value="Genomic_DNA"/>
</dbReference>
<dbReference type="GeneID" id="55997062"/>